<sequence length="107" mass="11807">MPEPLAPDGGRKAWDEKQQARAGQLGLLEPGWLVMYGVYSRRFSAIARTAEVAEPLVEAATPGELRALMRDSESRRPVPRPRTPQMGTPELWTPRRGMLGPRAGSRG</sequence>
<dbReference type="RefSeq" id="WP_380827993.1">
    <property type="nucleotide sequence ID" value="NZ_JBHTCG010000011.1"/>
</dbReference>
<evidence type="ECO:0000256" key="1">
    <source>
        <dbReference type="SAM" id="MobiDB-lite"/>
    </source>
</evidence>
<accession>A0ABW2P5D0</accession>
<dbReference type="Proteomes" id="UP001596496">
    <property type="component" value="Unassembled WGS sequence"/>
</dbReference>
<dbReference type="EMBL" id="JBHTCG010000011">
    <property type="protein sequence ID" value="MFC7384273.1"/>
    <property type="molecule type" value="Genomic_DNA"/>
</dbReference>
<name>A0ABW2P5D0_9ACTN</name>
<gene>
    <name evidence="2" type="ORF">ACFQSB_18830</name>
</gene>
<reference evidence="3" key="1">
    <citation type="journal article" date="2019" name="Int. J. Syst. Evol. Microbiol.">
        <title>The Global Catalogue of Microorganisms (GCM) 10K type strain sequencing project: providing services to taxonomists for standard genome sequencing and annotation.</title>
        <authorList>
            <consortium name="The Broad Institute Genomics Platform"/>
            <consortium name="The Broad Institute Genome Sequencing Center for Infectious Disease"/>
            <person name="Wu L."/>
            <person name="Ma J."/>
        </authorList>
    </citation>
    <scope>NUCLEOTIDE SEQUENCE [LARGE SCALE GENOMIC DNA]</scope>
    <source>
        <strain evidence="3">CECT 7649</strain>
    </source>
</reference>
<keyword evidence="3" id="KW-1185">Reference proteome</keyword>
<feature type="region of interest" description="Disordered" evidence="1">
    <location>
        <begin position="69"/>
        <end position="107"/>
    </location>
</feature>
<organism evidence="2 3">
    <name type="scientific">Sphaerisporangium rhizosphaerae</name>
    <dbReference type="NCBI Taxonomy" id="2269375"/>
    <lineage>
        <taxon>Bacteria</taxon>
        <taxon>Bacillati</taxon>
        <taxon>Actinomycetota</taxon>
        <taxon>Actinomycetes</taxon>
        <taxon>Streptosporangiales</taxon>
        <taxon>Streptosporangiaceae</taxon>
        <taxon>Sphaerisporangium</taxon>
    </lineage>
</organism>
<evidence type="ECO:0000313" key="2">
    <source>
        <dbReference type="EMBL" id="MFC7384273.1"/>
    </source>
</evidence>
<evidence type="ECO:0000313" key="3">
    <source>
        <dbReference type="Proteomes" id="UP001596496"/>
    </source>
</evidence>
<protein>
    <submittedName>
        <fullName evidence="2">Uncharacterized protein</fullName>
    </submittedName>
</protein>
<comment type="caution">
    <text evidence="2">The sequence shown here is derived from an EMBL/GenBank/DDBJ whole genome shotgun (WGS) entry which is preliminary data.</text>
</comment>
<proteinExistence type="predicted"/>